<comment type="caution">
    <text evidence="6">The sequence shown here is derived from an EMBL/GenBank/DDBJ whole genome shotgun (WGS) entry which is preliminary data.</text>
</comment>
<dbReference type="EMBL" id="SWCJ01000005">
    <property type="protein sequence ID" value="TKB55442.1"/>
    <property type="molecule type" value="Genomic_DNA"/>
</dbReference>
<reference evidence="6 7" key="1">
    <citation type="submission" date="2019-04" db="EMBL/GenBank/DDBJ databases">
        <authorList>
            <person name="Hwang J.C."/>
        </authorList>
    </citation>
    <scope>NUCLEOTIDE SEQUENCE [LARGE SCALE GENOMIC DNA]</scope>
    <source>
        <strain evidence="6 7">IMCC35002</strain>
    </source>
</reference>
<dbReference type="GO" id="GO:0003700">
    <property type="term" value="F:DNA-binding transcription factor activity"/>
    <property type="evidence" value="ECO:0007669"/>
    <property type="project" value="InterPro"/>
</dbReference>
<evidence type="ECO:0000259" key="5">
    <source>
        <dbReference type="PROSITE" id="PS50931"/>
    </source>
</evidence>
<dbReference type="PANTHER" id="PTHR30537:SF5">
    <property type="entry name" value="HTH-TYPE TRANSCRIPTIONAL ACTIVATOR TTDR-RELATED"/>
    <property type="match status" value="1"/>
</dbReference>
<dbReference type="SUPFAM" id="SSF46785">
    <property type="entry name" value="Winged helix' DNA-binding domain"/>
    <property type="match status" value="1"/>
</dbReference>
<dbReference type="InterPro" id="IPR005119">
    <property type="entry name" value="LysR_subst-bd"/>
</dbReference>
<keyword evidence="2" id="KW-0805">Transcription regulation</keyword>
<dbReference type="AlphaFoldDB" id="A0A4U1BPH2"/>
<evidence type="ECO:0000256" key="2">
    <source>
        <dbReference type="ARBA" id="ARBA00023015"/>
    </source>
</evidence>
<dbReference type="RefSeq" id="WP_136863199.1">
    <property type="nucleotide sequence ID" value="NZ_SWCJ01000005.1"/>
</dbReference>
<dbReference type="Pfam" id="PF00126">
    <property type="entry name" value="HTH_1"/>
    <property type="match status" value="1"/>
</dbReference>
<dbReference type="OrthoDB" id="9786526at2"/>
<dbReference type="Gene3D" id="1.10.10.10">
    <property type="entry name" value="Winged helix-like DNA-binding domain superfamily/Winged helix DNA-binding domain"/>
    <property type="match status" value="1"/>
</dbReference>
<evidence type="ECO:0000256" key="4">
    <source>
        <dbReference type="ARBA" id="ARBA00023163"/>
    </source>
</evidence>
<accession>A0A4U1BPH2</accession>
<dbReference type="GO" id="GO:0043565">
    <property type="term" value="F:sequence-specific DNA binding"/>
    <property type="evidence" value="ECO:0007669"/>
    <property type="project" value="TreeGrafter"/>
</dbReference>
<keyword evidence="3" id="KW-0238">DNA-binding</keyword>
<dbReference type="Gene3D" id="3.40.190.290">
    <property type="match status" value="1"/>
</dbReference>
<protein>
    <submittedName>
        <fullName evidence="6">LysR family transcriptional regulator</fullName>
    </submittedName>
</protein>
<keyword evidence="4" id="KW-0804">Transcription</keyword>
<dbReference type="PANTHER" id="PTHR30537">
    <property type="entry name" value="HTH-TYPE TRANSCRIPTIONAL REGULATOR"/>
    <property type="match status" value="1"/>
</dbReference>
<dbReference type="PROSITE" id="PS50931">
    <property type="entry name" value="HTH_LYSR"/>
    <property type="match status" value="1"/>
</dbReference>
<dbReference type="Proteomes" id="UP000305675">
    <property type="component" value="Unassembled WGS sequence"/>
</dbReference>
<evidence type="ECO:0000313" key="6">
    <source>
        <dbReference type="EMBL" id="TKB55442.1"/>
    </source>
</evidence>
<keyword evidence="7" id="KW-1185">Reference proteome</keyword>
<dbReference type="InterPro" id="IPR000847">
    <property type="entry name" value="LysR_HTH_N"/>
</dbReference>
<name>A0A4U1BPH2_9GAMM</name>
<dbReference type="GO" id="GO:0006351">
    <property type="term" value="P:DNA-templated transcription"/>
    <property type="evidence" value="ECO:0007669"/>
    <property type="project" value="TreeGrafter"/>
</dbReference>
<evidence type="ECO:0000256" key="1">
    <source>
        <dbReference type="ARBA" id="ARBA00009437"/>
    </source>
</evidence>
<dbReference type="Pfam" id="PF03466">
    <property type="entry name" value="LysR_substrate"/>
    <property type="match status" value="1"/>
</dbReference>
<feature type="domain" description="HTH lysR-type" evidence="5">
    <location>
        <begin position="7"/>
        <end position="63"/>
    </location>
</feature>
<evidence type="ECO:0000313" key="7">
    <source>
        <dbReference type="Proteomes" id="UP000305675"/>
    </source>
</evidence>
<dbReference type="InterPro" id="IPR036390">
    <property type="entry name" value="WH_DNA-bd_sf"/>
</dbReference>
<organism evidence="6 7">
    <name type="scientific">Ferrimonas aestuarii</name>
    <dbReference type="NCBI Taxonomy" id="2569539"/>
    <lineage>
        <taxon>Bacteria</taxon>
        <taxon>Pseudomonadati</taxon>
        <taxon>Pseudomonadota</taxon>
        <taxon>Gammaproteobacteria</taxon>
        <taxon>Alteromonadales</taxon>
        <taxon>Ferrimonadaceae</taxon>
        <taxon>Ferrimonas</taxon>
    </lineage>
</organism>
<gene>
    <name evidence="6" type="ORF">FCL42_09630</name>
</gene>
<sequence length="293" mass="33147">MSSIFGNLDDLFLFCLVVKFGSMQSASERLSLPIATASRRLTQLEKRLSLKLLERQGRVLQPTPSGLALYERLQPQFEGSELHLQEVLDSQHQVSGSLSLYVPIAFYSGHLAPVIEHFLLCYPDVRLQVHLAKENHIPQHERELVVGFVEPKMGDYIAKPYFFSDNGLYASRGYLVEYGTPTTPEALYQHHWLTHDGSRSLSLSVGDQAVELQLQPRMEVNDITSLVQSLKRGLGIGELPRHRADSEPELVEVLGEYRHGGRQAYLSYKRRQYQPKAMTLLIEALLAAQKSPH</sequence>
<dbReference type="InterPro" id="IPR036388">
    <property type="entry name" value="WH-like_DNA-bd_sf"/>
</dbReference>
<dbReference type="InterPro" id="IPR058163">
    <property type="entry name" value="LysR-type_TF_proteobact-type"/>
</dbReference>
<comment type="similarity">
    <text evidence="1">Belongs to the LysR transcriptional regulatory family.</text>
</comment>
<proteinExistence type="inferred from homology"/>
<dbReference type="SUPFAM" id="SSF53850">
    <property type="entry name" value="Periplasmic binding protein-like II"/>
    <property type="match status" value="1"/>
</dbReference>
<evidence type="ECO:0000256" key="3">
    <source>
        <dbReference type="ARBA" id="ARBA00023125"/>
    </source>
</evidence>